<feature type="compositionally biased region" description="Low complexity" evidence="1">
    <location>
        <begin position="699"/>
        <end position="713"/>
    </location>
</feature>
<feature type="transmembrane region" description="Helical" evidence="2">
    <location>
        <begin position="118"/>
        <end position="136"/>
    </location>
</feature>
<proteinExistence type="predicted"/>
<feature type="compositionally biased region" description="Low complexity" evidence="1">
    <location>
        <begin position="426"/>
        <end position="487"/>
    </location>
</feature>
<feature type="region of interest" description="Disordered" evidence="1">
    <location>
        <begin position="691"/>
        <end position="713"/>
    </location>
</feature>
<feature type="transmembrane region" description="Helical" evidence="2">
    <location>
        <begin position="156"/>
        <end position="177"/>
    </location>
</feature>
<evidence type="ECO:0000313" key="4">
    <source>
        <dbReference type="Proteomes" id="UP001595696"/>
    </source>
</evidence>
<dbReference type="EMBL" id="JBHSAX010000033">
    <property type="protein sequence ID" value="MFC3966429.1"/>
    <property type="molecule type" value="Genomic_DNA"/>
</dbReference>
<feature type="compositionally biased region" description="Low complexity" evidence="1">
    <location>
        <begin position="374"/>
        <end position="385"/>
    </location>
</feature>
<reference evidence="4" key="1">
    <citation type="journal article" date="2019" name="Int. J. Syst. Evol. Microbiol.">
        <title>The Global Catalogue of Microorganisms (GCM) 10K type strain sequencing project: providing services to taxonomists for standard genome sequencing and annotation.</title>
        <authorList>
            <consortium name="The Broad Institute Genomics Platform"/>
            <consortium name="The Broad Institute Genome Sequencing Center for Infectious Disease"/>
            <person name="Wu L."/>
            <person name="Ma J."/>
        </authorList>
    </citation>
    <scope>NUCLEOTIDE SEQUENCE [LARGE SCALE GENOMIC DNA]</scope>
    <source>
        <strain evidence="4">CGMCC 4.7330</strain>
    </source>
</reference>
<comment type="caution">
    <text evidence="3">The sequence shown here is derived from an EMBL/GenBank/DDBJ whole genome shotgun (WGS) entry which is preliminary data.</text>
</comment>
<name>A0ABV8E3X1_9NOCA</name>
<keyword evidence="2" id="KW-1133">Transmembrane helix</keyword>
<sequence length="713" mass="75071">MTIDQNNEDDVTALARRVERARGRLAYQFDPALTQALSEDELRAERELAERIRVEERGQRWKEVQAAAAASDRARQTTEAIEKADMRDLLLARRAIAAQRRESSPHAKLASLYRHRAWSLRALAGVVTAGMLWSAVNVQQNIAPGGPTDPLFWFSYLLEAMISACLIIIMIGTNKVAEWGVIDNRRQVLAAEAALLLLTVSLNTYPYVRLGNWYDAAVHAVAPVMIGVALLIHDAVSARYGLAIARATAQVRDLPDATDQIRLRMPGAYRGSAITELGRPPIDEPAALPPMAEGEYEVVEEDELPPEDPDNDPDAAEQPDEDERTELTGGAEEASAFRSPNQPARQPVTAELAEVEEEAVEEPKPAPVKRAKAVVKATKPVAAKPQRASEEVAADDAPTGVIPAVDAEADAPVEPQPAKPARKTAAKAARPAAKTAAKTVAVKQAPVEEAAPAVEEQSAPKPAAKIAEPAAAQPVAKPAAVRSKPTAVPEPTPAPAATEPVVRPAAARVAEPIAAPAAQPAAARAAQPAAARSAQPAAAARSAQPAAAARSAQPAAAARSAQPARAAQPAARAAGQGRAAAAAQPVSRQATARAAAPVEVPEPDRPAAPVISFASKAAARPAADRDPIMMPIEPTPSRPRSSGPRTGPLAAVGRKKKAPEPEPAPIPATSDVYDTGALRVADMLEQELAELREKRRQARAAGRSSRSSSSRDY</sequence>
<gene>
    <name evidence="3" type="ORF">ACFO0B_30980</name>
</gene>
<feature type="transmembrane region" description="Helical" evidence="2">
    <location>
        <begin position="213"/>
        <end position="232"/>
    </location>
</feature>
<evidence type="ECO:0000256" key="2">
    <source>
        <dbReference type="SAM" id="Phobius"/>
    </source>
</evidence>
<dbReference type="RefSeq" id="WP_378617117.1">
    <property type="nucleotide sequence ID" value="NZ_JBHSAX010000033.1"/>
</dbReference>
<accession>A0ABV8E3X1</accession>
<protein>
    <submittedName>
        <fullName evidence="3">Uncharacterized protein</fullName>
    </submittedName>
</protein>
<feature type="compositionally biased region" description="Low complexity" evidence="1">
    <location>
        <begin position="638"/>
        <end position="648"/>
    </location>
</feature>
<keyword evidence="2" id="KW-0472">Membrane</keyword>
<dbReference type="Proteomes" id="UP001595696">
    <property type="component" value="Unassembled WGS sequence"/>
</dbReference>
<evidence type="ECO:0000256" key="1">
    <source>
        <dbReference type="SAM" id="MobiDB-lite"/>
    </source>
</evidence>
<feature type="region of interest" description="Disordered" evidence="1">
    <location>
        <begin position="293"/>
        <end position="503"/>
    </location>
</feature>
<feature type="compositionally biased region" description="Low complexity" evidence="1">
    <location>
        <begin position="515"/>
        <end position="599"/>
    </location>
</feature>
<feature type="region of interest" description="Disordered" evidence="1">
    <location>
        <begin position="515"/>
        <end position="673"/>
    </location>
</feature>
<keyword evidence="2" id="KW-0812">Transmembrane</keyword>
<evidence type="ECO:0000313" key="3">
    <source>
        <dbReference type="EMBL" id="MFC3966429.1"/>
    </source>
</evidence>
<organism evidence="3 4">
    <name type="scientific">Nocardia jiangsuensis</name>
    <dbReference type="NCBI Taxonomy" id="1691563"/>
    <lineage>
        <taxon>Bacteria</taxon>
        <taxon>Bacillati</taxon>
        <taxon>Actinomycetota</taxon>
        <taxon>Actinomycetes</taxon>
        <taxon>Mycobacteriales</taxon>
        <taxon>Nocardiaceae</taxon>
        <taxon>Nocardia</taxon>
    </lineage>
</organism>
<feature type="compositionally biased region" description="Acidic residues" evidence="1">
    <location>
        <begin position="294"/>
        <end position="324"/>
    </location>
</feature>
<keyword evidence="4" id="KW-1185">Reference proteome</keyword>